<dbReference type="InterPro" id="IPR011044">
    <property type="entry name" value="Quino_amine_DH_bsu"/>
</dbReference>
<dbReference type="Gene3D" id="2.130.10.10">
    <property type="entry name" value="YVTN repeat-like/Quinoprotein amine dehydrogenase"/>
    <property type="match status" value="1"/>
</dbReference>
<feature type="chain" id="PRO_5026982348" description="Probable peptidoglycan glycosyltransferase FtsW" evidence="17">
    <location>
        <begin position="27"/>
        <end position="704"/>
    </location>
</feature>
<dbReference type="GO" id="GO:0015648">
    <property type="term" value="F:lipid-linked peptidoglycan transporter activity"/>
    <property type="evidence" value="ECO:0007669"/>
    <property type="project" value="TreeGrafter"/>
</dbReference>
<dbReference type="GO" id="GO:0008955">
    <property type="term" value="F:peptidoglycan glycosyltransferase activity"/>
    <property type="evidence" value="ECO:0007669"/>
    <property type="project" value="UniProtKB-EC"/>
</dbReference>
<feature type="signal peptide" evidence="17">
    <location>
        <begin position="1"/>
        <end position="26"/>
    </location>
</feature>
<feature type="transmembrane region" description="Helical" evidence="16">
    <location>
        <begin position="338"/>
        <end position="360"/>
    </location>
</feature>
<keyword evidence="5" id="KW-0133">Cell shape</keyword>
<comment type="catalytic activity">
    <reaction evidence="15">
        <text>[GlcNAc-(1-&gt;4)-Mur2Ac(oyl-L-Ala-gamma-D-Glu-L-Lys-D-Ala-D-Ala)](n)-di-trans,octa-cis-undecaprenyl diphosphate + beta-D-GlcNAc-(1-&gt;4)-Mur2Ac(oyl-L-Ala-gamma-D-Glu-L-Lys-D-Ala-D-Ala)-di-trans,octa-cis-undecaprenyl diphosphate = [GlcNAc-(1-&gt;4)-Mur2Ac(oyl-L-Ala-gamma-D-Glu-L-Lys-D-Ala-D-Ala)](n+1)-di-trans,octa-cis-undecaprenyl diphosphate + di-trans,octa-cis-undecaprenyl diphosphate + H(+)</text>
        <dbReference type="Rhea" id="RHEA:23708"/>
        <dbReference type="Rhea" id="RHEA-COMP:9602"/>
        <dbReference type="Rhea" id="RHEA-COMP:9603"/>
        <dbReference type="ChEBI" id="CHEBI:15378"/>
        <dbReference type="ChEBI" id="CHEBI:58405"/>
        <dbReference type="ChEBI" id="CHEBI:60033"/>
        <dbReference type="ChEBI" id="CHEBI:78435"/>
        <dbReference type="EC" id="2.4.99.28"/>
    </reaction>
</comment>
<dbReference type="Pfam" id="PF14339">
    <property type="entry name" value="DUF4394"/>
    <property type="match status" value="1"/>
</dbReference>
<feature type="transmembrane region" description="Helical" evidence="16">
    <location>
        <begin position="583"/>
        <end position="609"/>
    </location>
</feature>
<evidence type="ECO:0000256" key="13">
    <source>
        <dbReference type="ARBA" id="ARBA00041418"/>
    </source>
</evidence>
<dbReference type="PANTHER" id="PTHR30474">
    <property type="entry name" value="CELL CYCLE PROTEIN"/>
    <property type="match status" value="1"/>
</dbReference>
<feature type="transmembrane region" description="Helical" evidence="16">
    <location>
        <begin position="621"/>
        <end position="646"/>
    </location>
</feature>
<name>A0A6M1SLJ8_9HYPH</name>
<evidence type="ECO:0000256" key="4">
    <source>
        <dbReference type="ARBA" id="ARBA00022692"/>
    </source>
</evidence>
<sequence>MTSSSLLALRAALVLGVAGLATSAYAAPAVGLVGGTTLVMFDTESLEVSGTMDVTGVDGLAGIDVRPADKLLYGVSLAGEVVTIDTATGAATVKSTLSEALPSYEGAIVDFNPMADRLRLMATDGTNHRVNVDDGMVTVDGSLAYEAGDMHEGEEPAIVAAAYTNSIGKPEATKMFDIDATIVALIQQTAPNDGTLAAIGKLGIDGADNYAFDISSTEDLTNTAYLVAGTTLYTVDLDTGAATSVGEISGVDDGPSATSPSCSNLLPGTAVRPRAKRPGIFVFHWAIRKTQAGWEIGNHRSGTIRSCLYRVAGPFPMMFSRAEKTPLAEWWWSIDRELLGGLILLLCAGMVLSFGASPAVAERIGVDEWHFVIRHAMFCALAVPVMLAASMLNHRQARFAALGTLIVMVALLWATLRFGTEVKGARRWMSFGGQSVQPSEFVKPAFAVIGAWLFSEYMIHRNVPGRLIATAIMGLIVAALLLQPDLGQTALVMATWAVLLFLSGISWWIIFGLAGSAGGLLFGAYFFFPHFARRIDTFLNPDGGGNTYQIDRALDSLYEGGWFGRGPGESIAKKLIPDAHADYVFSAAAGEFGVIFCMGLVGLIGFIVIRAMISAQRQSSLFARLAASTIAVQFAMQSGINLAVNLNLIPPKGMTLPFVSYGGTSMLAVAFGMGLMLAFTRTKPEERLTTGLPSYRSAVVAPAE</sequence>
<keyword evidence="6" id="KW-0573">Peptidoglycan synthesis</keyword>
<keyword evidence="20" id="KW-1185">Reference proteome</keyword>
<evidence type="ECO:0000256" key="5">
    <source>
        <dbReference type="ARBA" id="ARBA00022960"/>
    </source>
</evidence>
<evidence type="ECO:0000256" key="6">
    <source>
        <dbReference type="ARBA" id="ARBA00022984"/>
    </source>
</evidence>
<feature type="transmembrane region" description="Helical" evidence="16">
    <location>
        <begin position="441"/>
        <end position="459"/>
    </location>
</feature>
<dbReference type="AlphaFoldDB" id="A0A6M1SLJ8"/>
<dbReference type="PANTHER" id="PTHR30474:SF2">
    <property type="entry name" value="PEPTIDOGLYCAN GLYCOSYLTRANSFERASE FTSW-RELATED"/>
    <property type="match status" value="1"/>
</dbReference>
<dbReference type="GO" id="GO:0051301">
    <property type="term" value="P:cell division"/>
    <property type="evidence" value="ECO:0007669"/>
    <property type="project" value="InterPro"/>
</dbReference>
<feature type="transmembrane region" description="Helical" evidence="16">
    <location>
        <begin position="465"/>
        <end position="482"/>
    </location>
</feature>
<evidence type="ECO:0000313" key="20">
    <source>
        <dbReference type="Proteomes" id="UP000474802"/>
    </source>
</evidence>
<reference evidence="19 20" key="1">
    <citation type="submission" date="2020-02" db="EMBL/GenBank/DDBJ databases">
        <authorList>
            <person name="Khan S.A."/>
            <person name="Jeon C.O."/>
            <person name="Chun B.H."/>
        </authorList>
    </citation>
    <scope>NUCLEOTIDE SEQUENCE [LARGE SCALE GENOMIC DNA]</scope>
    <source>
        <strain evidence="19 20">H239</strain>
    </source>
</reference>
<evidence type="ECO:0000256" key="1">
    <source>
        <dbReference type="ARBA" id="ARBA00004141"/>
    </source>
</evidence>
<proteinExistence type="inferred from homology"/>
<evidence type="ECO:0000256" key="2">
    <source>
        <dbReference type="ARBA" id="ARBA00022676"/>
    </source>
</evidence>
<keyword evidence="17" id="KW-0732">Signal</keyword>
<feature type="transmembrane region" description="Helical" evidence="16">
    <location>
        <begin position="494"/>
        <end position="527"/>
    </location>
</feature>
<evidence type="ECO:0000313" key="19">
    <source>
        <dbReference type="EMBL" id="NGP18048.1"/>
    </source>
</evidence>
<evidence type="ECO:0000256" key="16">
    <source>
        <dbReference type="SAM" id="Phobius"/>
    </source>
</evidence>
<dbReference type="GO" id="GO:0008360">
    <property type="term" value="P:regulation of cell shape"/>
    <property type="evidence" value="ECO:0007669"/>
    <property type="project" value="UniProtKB-KW"/>
</dbReference>
<dbReference type="EC" id="2.4.99.28" evidence="14"/>
<keyword evidence="8 16" id="KW-0472">Membrane</keyword>
<evidence type="ECO:0000256" key="11">
    <source>
        <dbReference type="ARBA" id="ARBA00038053"/>
    </source>
</evidence>
<gene>
    <name evidence="19" type="ORF">G5575_10610</name>
</gene>
<dbReference type="RefSeq" id="WP_164534286.1">
    <property type="nucleotide sequence ID" value="NZ_JAALFG010000002.1"/>
</dbReference>
<keyword evidence="3" id="KW-0808">Transferase</keyword>
<evidence type="ECO:0000256" key="8">
    <source>
        <dbReference type="ARBA" id="ARBA00023136"/>
    </source>
</evidence>
<organism evidence="19 20">
    <name type="scientific">Devosia aurantiaca</name>
    <dbReference type="NCBI Taxonomy" id="2714858"/>
    <lineage>
        <taxon>Bacteria</taxon>
        <taxon>Pseudomonadati</taxon>
        <taxon>Pseudomonadota</taxon>
        <taxon>Alphaproteobacteria</taxon>
        <taxon>Hyphomicrobiales</taxon>
        <taxon>Devosiaceae</taxon>
        <taxon>Devosia</taxon>
    </lineage>
</organism>
<keyword evidence="2" id="KW-0328">Glycosyltransferase</keyword>
<dbReference type="SUPFAM" id="SSF50969">
    <property type="entry name" value="YVTN repeat-like/Quinoprotein amine dehydrogenase"/>
    <property type="match status" value="1"/>
</dbReference>
<dbReference type="GO" id="GO:0005886">
    <property type="term" value="C:plasma membrane"/>
    <property type="evidence" value="ECO:0007669"/>
    <property type="project" value="TreeGrafter"/>
</dbReference>
<evidence type="ECO:0000256" key="17">
    <source>
        <dbReference type="SAM" id="SignalP"/>
    </source>
</evidence>
<evidence type="ECO:0000256" key="10">
    <source>
        <dbReference type="ARBA" id="ARBA00033270"/>
    </source>
</evidence>
<evidence type="ECO:0000256" key="7">
    <source>
        <dbReference type="ARBA" id="ARBA00022989"/>
    </source>
</evidence>
<evidence type="ECO:0000256" key="14">
    <source>
        <dbReference type="ARBA" id="ARBA00044770"/>
    </source>
</evidence>
<evidence type="ECO:0000256" key="9">
    <source>
        <dbReference type="ARBA" id="ARBA00032370"/>
    </source>
</evidence>
<evidence type="ECO:0000256" key="12">
    <source>
        <dbReference type="ARBA" id="ARBA00041185"/>
    </source>
</evidence>
<dbReference type="Pfam" id="PF01098">
    <property type="entry name" value="FTSW_RODA_SPOVE"/>
    <property type="match status" value="1"/>
</dbReference>
<comment type="subcellular location">
    <subcellularLocation>
        <location evidence="1">Membrane</location>
        <topology evidence="1">Multi-pass membrane protein</topology>
    </subcellularLocation>
</comment>
<feature type="transmembrane region" description="Helical" evidence="16">
    <location>
        <begin position="372"/>
        <end position="393"/>
    </location>
</feature>
<comment type="caution">
    <text evidence="19">The sequence shown here is derived from an EMBL/GenBank/DDBJ whole genome shotgun (WGS) entry which is preliminary data.</text>
</comment>
<dbReference type="InterPro" id="IPR001182">
    <property type="entry name" value="FtsW/RodA"/>
</dbReference>
<dbReference type="InterPro" id="IPR015943">
    <property type="entry name" value="WD40/YVTN_repeat-like_dom_sf"/>
</dbReference>
<dbReference type="Proteomes" id="UP000474802">
    <property type="component" value="Unassembled WGS sequence"/>
</dbReference>
<evidence type="ECO:0000256" key="15">
    <source>
        <dbReference type="ARBA" id="ARBA00049902"/>
    </source>
</evidence>
<accession>A0A6M1SLJ8</accession>
<dbReference type="InterPro" id="IPR025507">
    <property type="entry name" value="DUF4394"/>
</dbReference>
<comment type="similarity">
    <text evidence="11">Belongs to the SEDS family. FtsW subfamily.</text>
</comment>
<evidence type="ECO:0000259" key="18">
    <source>
        <dbReference type="Pfam" id="PF14339"/>
    </source>
</evidence>
<dbReference type="EMBL" id="JAALFG010000002">
    <property type="protein sequence ID" value="NGP18048.1"/>
    <property type="molecule type" value="Genomic_DNA"/>
</dbReference>
<keyword evidence="7 16" id="KW-1133">Transmembrane helix</keyword>
<keyword evidence="4 16" id="KW-0812">Transmembrane</keyword>
<dbReference type="GO" id="GO:0032153">
    <property type="term" value="C:cell division site"/>
    <property type="evidence" value="ECO:0007669"/>
    <property type="project" value="TreeGrafter"/>
</dbReference>
<evidence type="ECO:0000256" key="3">
    <source>
        <dbReference type="ARBA" id="ARBA00022679"/>
    </source>
</evidence>
<reference evidence="19 20" key="2">
    <citation type="submission" date="2020-03" db="EMBL/GenBank/DDBJ databases">
        <title>Devosia chinhatensis sp. nov., isolated from a hexachlorocyclohexane (HCH) dump site in India.</title>
        <authorList>
            <person name="Kumar M."/>
            <person name="Lal R."/>
        </authorList>
    </citation>
    <scope>NUCLEOTIDE SEQUENCE [LARGE SCALE GENOMIC DNA]</scope>
    <source>
        <strain evidence="19 20">H239</strain>
    </source>
</reference>
<protein>
    <recommendedName>
        <fullName evidence="12">Probable peptidoglycan glycosyltransferase FtsW</fullName>
        <ecNumber evidence="14">2.4.99.28</ecNumber>
    </recommendedName>
    <alternativeName>
        <fullName evidence="13">Cell division protein FtsW</fullName>
    </alternativeName>
    <alternativeName>
        <fullName evidence="10">Cell wall polymerase</fullName>
    </alternativeName>
    <alternativeName>
        <fullName evidence="9">Peptidoglycan polymerase</fullName>
    </alternativeName>
</protein>
<feature type="transmembrane region" description="Helical" evidence="16">
    <location>
        <begin position="399"/>
        <end position="420"/>
    </location>
</feature>
<dbReference type="GO" id="GO:0009252">
    <property type="term" value="P:peptidoglycan biosynthetic process"/>
    <property type="evidence" value="ECO:0007669"/>
    <property type="project" value="UniProtKB-KW"/>
</dbReference>
<feature type="domain" description="DUF4394" evidence="18">
    <location>
        <begin position="37"/>
        <end position="249"/>
    </location>
</feature>
<feature type="transmembrane region" description="Helical" evidence="16">
    <location>
        <begin position="658"/>
        <end position="679"/>
    </location>
</feature>